<dbReference type="Gene3D" id="1.10.287.130">
    <property type="match status" value="1"/>
</dbReference>
<dbReference type="SMART" id="SM00387">
    <property type="entry name" value="HATPase_c"/>
    <property type="match status" value="1"/>
</dbReference>
<evidence type="ECO:0000256" key="3">
    <source>
        <dbReference type="ARBA" id="ARBA00022553"/>
    </source>
</evidence>
<keyword evidence="6" id="KW-0902">Two-component regulatory system</keyword>
<comment type="caution">
    <text evidence="8">The sequence shown here is derived from an EMBL/GenBank/DDBJ whole genome shotgun (WGS) entry which is preliminary data.</text>
</comment>
<name>A0A2M9G235_9PROT</name>
<keyword evidence="4" id="KW-0808">Transferase</keyword>
<evidence type="ECO:0000256" key="6">
    <source>
        <dbReference type="ARBA" id="ARBA00023012"/>
    </source>
</evidence>
<dbReference type="GO" id="GO:0000155">
    <property type="term" value="F:phosphorelay sensor kinase activity"/>
    <property type="evidence" value="ECO:0007669"/>
    <property type="project" value="InterPro"/>
</dbReference>
<dbReference type="AlphaFoldDB" id="A0A2M9G235"/>
<dbReference type="SMART" id="SM00388">
    <property type="entry name" value="HisKA"/>
    <property type="match status" value="1"/>
</dbReference>
<dbReference type="PROSITE" id="PS50109">
    <property type="entry name" value="HIS_KIN"/>
    <property type="match status" value="1"/>
</dbReference>
<evidence type="ECO:0000256" key="4">
    <source>
        <dbReference type="ARBA" id="ARBA00022679"/>
    </source>
</evidence>
<dbReference type="CDD" id="cd00075">
    <property type="entry name" value="HATPase"/>
    <property type="match status" value="1"/>
</dbReference>
<dbReference type="SUPFAM" id="SSF47384">
    <property type="entry name" value="Homodimeric domain of signal transducing histidine kinase"/>
    <property type="match status" value="1"/>
</dbReference>
<dbReference type="EC" id="2.7.13.3" evidence="2"/>
<evidence type="ECO:0000256" key="5">
    <source>
        <dbReference type="ARBA" id="ARBA00022777"/>
    </source>
</evidence>
<feature type="domain" description="Histidine kinase" evidence="7">
    <location>
        <begin position="13"/>
        <end position="224"/>
    </location>
</feature>
<dbReference type="EMBL" id="PHIG01000032">
    <property type="protein sequence ID" value="PJK29734.1"/>
    <property type="molecule type" value="Genomic_DNA"/>
</dbReference>
<protein>
    <recommendedName>
        <fullName evidence="2">histidine kinase</fullName>
        <ecNumber evidence="2">2.7.13.3</ecNumber>
    </recommendedName>
</protein>
<dbReference type="PRINTS" id="PR00344">
    <property type="entry name" value="BCTRLSENSOR"/>
</dbReference>
<dbReference type="OrthoDB" id="7267626at2"/>
<keyword evidence="5" id="KW-0418">Kinase</keyword>
<dbReference type="CDD" id="cd00082">
    <property type="entry name" value="HisKA"/>
    <property type="match status" value="1"/>
</dbReference>
<dbReference type="InterPro" id="IPR003594">
    <property type="entry name" value="HATPase_dom"/>
</dbReference>
<evidence type="ECO:0000313" key="8">
    <source>
        <dbReference type="EMBL" id="PJK29734.1"/>
    </source>
</evidence>
<accession>A0A2M9G235</accession>
<sequence length="240" mass="25478">MHKQFNESRLLAAAGHDLRQPLQAMQLFASTLSASPMEMCREIGRNIECSARELGYMFDVLFDMSKLETGAIEPEIVSTPLAAVVGQVLDEIGPALTDRGVALRAELPEVCAFTDGALLGRMLHHLLQNVAVHAPSGDAVVRAGIENGRLTLCVEDDGPGIPAAMRQAVFEPFMQAPQEGERPQGLGLGLTVVRRLADLLGHEVVLGSGPGRGAQVRVILGADEAMARSPGELLSAPTSQ</sequence>
<evidence type="ECO:0000313" key="9">
    <source>
        <dbReference type="Proteomes" id="UP000229498"/>
    </source>
</evidence>
<reference evidence="8 9" key="1">
    <citation type="submission" date="2017-11" db="EMBL/GenBank/DDBJ databases">
        <title>Draft genome sequence of Rhizobiales bacterium SY3-13.</title>
        <authorList>
            <person name="Sun C."/>
        </authorList>
    </citation>
    <scope>NUCLEOTIDE SEQUENCE [LARGE SCALE GENOMIC DNA]</scope>
    <source>
        <strain evidence="8 9">SY3-13</strain>
    </source>
</reference>
<evidence type="ECO:0000259" key="7">
    <source>
        <dbReference type="PROSITE" id="PS50109"/>
    </source>
</evidence>
<dbReference type="PANTHER" id="PTHR43711:SF1">
    <property type="entry name" value="HISTIDINE KINASE 1"/>
    <property type="match status" value="1"/>
</dbReference>
<dbReference type="InterPro" id="IPR036097">
    <property type="entry name" value="HisK_dim/P_sf"/>
</dbReference>
<evidence type="ECO:0000256" key="2">
    <source>
        <dbReference type="ARBA" id="ARBA00012438"/>
    </source>
</evidence>
<dbReference type="Gene3D" id="3.30.565.10">
    <property type="entry name" value="Histidine kinase-like ATPase, C-terminal domain"/>
    <property type="match status" value="1"/>
</dbReference>
<dbReference type="InterPro" id="IPR005467">
    <property type="entry name" value="His_kinase_dom"/>
</dbReference>
<proteinExistence type="predicted"/>
<dbReference type="InterPro" id="IPR036890">
    <property type="entry name" value="HATPase_C_sf"/>
</dbReference>
<dbReference type="PANTHER" id="PTHR43711">
    <property type="entry name" value="TWO-COMPONENT HISTIDINE KINASE"/>
    <property type="match status" value="1"/>
</dbReference>
<keyword evidence="3" id="KW-0597">Phosphoprotein</keyword>
<dbReference type="RefSeq" id="WP_109793759.1">
    <property type="nucleotide sequence ID" value="NZ_PIGG01000031.1"/>
</dbReference>
<comment type="catalytic activity">
    <reaction evidence="1">
        <text>ATP + protein L-histidine = ADP + protein N-phospho-L-histidine.</text>
        <dbReference type="EC" id="2.7.13.3"/>
    </reaction>
</comment>
<dbReference type="InterPro" id="IPR003661">
    <property type="entry name" value="HisK_dim/P_dom"/>
</dbReference>
<keyword evidence="9" id="KW-1185">Reference proteome</keyword>
<evidence type="ECO:0000256" key="1">
    <source>
        <dbReference type="ARBA" id="ARBA00000085"/>
    </source>
</evidence>
<dbReference type="InterPro" id="IPR004358">
    <property type="entry name" value="Sig_transdc_His_kin-like_C"/>
</dbReference>
<dbReference type="InterPro" id="IPR050736">
    <property type="entry name" value="Sensor_HK_Regulatory"/>
</dbReference>
<organism evidence="8 9">
    <name type="scientific">Minwuia thermotolerans</name>
    <dbReference type="NCBI Taxonomy" id="2056226"/>
    <lineage>
        <taxon>Bacteria</taxon>
        <taxon>Pseudomonadati</taxon>
        <taxon>Pseudomonadota</taxon>
        <taxon>Alphaproteobacteria</taxon>
        <taxon>Minwuiales</taxon>
        <taxon>Minwuiaceae</taxon>
        <taxon>Minwuia</taxon>
    </lineage>
</organism>
<dbReference type="Pfam" id="PF00512">
    <property type="entry name" value="HisKA"/>
    <property type="match status" value="1"/>
</dbReference>
<gene>
    <name evidence="8" type="ORF">CVT23_11895</name>
</gene>
<dbReference type="Proteomes" id="UP000229498">
    <property type="component" value="Unassembled WGS sequence"/>
</dbReference>
<dbReference type="Pfam" id="PF02518">
    <property type="entry name" value="HATPase_c"/>
    <property type="match status" value="1"/>
</dbReference>
<dbReference type="SUPFAM" id="SSF55874">
    <property type="entry name" value="ATPase domain of HSP90 chaperone/DNA topoisomerase II/histidine kinase"/>
    <property type="match status" value="1"/>
</dbReference>